<feature type="region of interest" description="Disordered" evidence="2">
    <location>
        <begin position="1"/>
        <end position="35"/>
    </location>
</feature>
<organism evidence="3 4">
    <name type="scientific">Actinidia rufa</name>
    <dbReference type="NCBI Taxonomy" id="165716"/>
    <lineage>
        <taxon>Eukaryota</taxon>
        <taxon>Viridiplantae</taxon>
        <taxon>Streptophyta</taxon>
        <taxon>Embryophyta</taxon>
        <taxon>Tracheophyta</taxon>
        <taxon>Spermatophyta</taxon>
        <taxon>Magnoliopsida</taxon>
        <taxon>eudicotyledons</taxon>
        <taxon>Gunneridae</taxon>
        <taxon>Pentapetalae</taxon>
        <taxon>asterids</taxon>
        <taxon>Ericales</taxon>
        <taxon>Actinidiaceae</taxon>
        <taxon>Actinidia</taxon>
    </lineage>
</organism>
<dbReference type="PANTHER" id="PTHR11926">
    <property type="entry name" value="GLUCOSYL/GLUCURONOSYL TRANSFERASES"/>
    <property type="match status" value="1"/>
</dbReference>
<evidence type="ECO:0000256" key="1">
    <source>
        <dbReference type="ARBA" id="ARBA00009995"/>
    </source>
</evidence>
<comment type="caution">
    <text evidence="3">The sequence shown here is derived from an EMBL/GenBank/DDBJ whole genome shotgun (WGS) entry which is preliminary data.</text>
</comment>
<accession>A0A7J0EBP1</accession>
<dbReference type="GO" id="GO:0080043">
    <property type="term" value="F:quercetin 3-O-glucosyltransferase activity"/>
    <property type="evidence" value="ECO:0007669"/>
    <property type="project" value="TreeGrafter"/>
</dbReference>
<dbReference type="PANTHER" id="PTHR11926:SF1392">
    <property type="entry name" value="GLYCOSYLTRANSFERASE"/>
    <property type="match status" value="1"/>
</dbReference>
<gene>
    <name evidence="3" type="ORF">Acr_03g0003600</name>
</gene>
<dbReference type="GO" id="GO:0080044">
    <property type="term" value="F:quercetin 7-O-glucosyltransferase activity"/>
    <property type="evidence" value="ECO:0007669"/>
    <property type="project" value="TreeGrafter"/>
</dbReference>
<keyword evidence="4" id="KW-1185">Reference proteome</keyword>
<name>A0A7J0EBP1_9ERIC</name>
<comment type="similarity">
    <text evidence="1">Belongs to the UDP-glycosyltransferase family.</text>
</comment>
<reference evidence="3 4" key="1">
    <citation type="submission" date="2019-07" db="EMBL/GenBank/DDBJ databases">
        <title>De Novo Assembly of kiwifruit Actinidia rufa.</title>
        <authorList>
            <person name="Sugita-Konishi S."/>
            <person name="Sato K."/>
            <person name="Mori E."/>
            <person name="Abe Y."/>
            <person name="Kisaki G."/>
            <person name="Hamano K."/>
            <person name="Suezawa K."/>
            <person name="Otani M."/>
            <person name="Fukuda T."/>
            <person name="Manabe T."/>
            <person name="Gomi K."/>
            <person name="Tabuchi M."/>
            <person name="Akimitsu K."/>
            <person name="Kataoka I."/>
        </authorList>
    </citation>
    <scope>NUCLEOTIDE SEQUENCE [LARGE SCALE GENOMIC DNA]</scope>
    <source>
        <strain evidence="4">cv. Fuchu</strain>
    </source>
</reference>
<dbReference type="Gene3D" id="3.40.50.2000">
    <property type="entry name" value="Glycogen Phosphorylase B"/>
    <property type="match status" value="2"/>
</dbReference>
<proteinExistence type="inferred from homology"/>
<evidence type="ECO:0000256" key="2">
    <source>
        <dbReference type="SAM" id="MobiDB-lite"/>
    </source>
</evidence>
<dbReference type="EMBL" id="BJWL01000003">
    <property type="protein sequence ID" value="GFY83586.1"/>
    <property type="molecule type" value="Genomic_DNA"/>
</dbReference>
<evidence type="ECO:0000313" key="3">
    <source>
        <dbReference type="EMBL" id="GFY83586.1"/>
    </source>
</evidence>
<dbReference type="SUPFAM" id="SSF53756">
    <property type="entry name" value="UDP-Glycosyltransferase/glycogen phosphorylase"/>
    <property type="match status" value="1"/>
</dbReference>
<sequence length="377" mass="41976">MELNFSHKARTLPAARQGAPRSCSPPPRSSRRRHAAAASTVLVLRREWRGADGEEIWLGGADLREDWGFEGVQDDSVGSRGLASLGLDELEAGAGNVVQAKDAGEVPCGFKIIFPELGQAEHGVDVALDGIWWVSFKISWRSRSATSWTRKKLGRSRRRRKCSMPGTLATGNDLDAPVASVTGMEHFLRRRDLPSFFRVQNVPDRDLQLILNEAHQIPRAQGLILNTFEDLEGPILAQARSRCPNIYTIGPLHTHLKNQLPSPISSNSLWEEDSNCMTWPDTPPSKSVSYVSFGSITMATKDVLMEFWHGLVNSGKRFVGEAWKLGLDMKDTCDRITIEKMVRDLMVVRKDEFVQSVNRMTQLAREAVSESGSSYCN</sequence>
<dbReference type="Proteomes" id="UP000585474">
    <property type="component" value="Unassembled WGS sequence"/>
</dbReference>
<evidence type="ECO:0000313" key="4">
    <source>
        <dbReference type="Proteomes" id="UP000585474"/>
    </source>
</evidence>
<protein>
    <submittedName>
        <fullName evidence="3">Uncharacterized protein</fullName>
    </submittedName>
</protein>
<dbReference type="OrthoDB" id="5835829at2759"/>
<dbReference type="AlphaFoldDB" id="A0A7J0EBP1"/>